<name>X1IUV0_9ZZZZ</name>
<sequence>MGKLERCFVCAVMLVPGRGATVEVRTDVVQWTPKLVCPRCARKLKDIDEALVVKDGEWWTVRLGVIEKET</sequence>
<accession>X1IUV0</accession>
<dbReference type="AlphaFoldDB" id="X1IUV0"/>
<dbReference type="EMBL" id="BARU01039834">
    <property type="protein sequence ID" value="GAH85457.1"/>
    <property type="molecule type" value="Genomic_DNA"/>
</dbReference>
<gene>
    <name evidence="1" type="ORF">S03H2_61687</name>
</gene>
<reference evidence="1" key="1">
    <citation type="journal article" date="2014" name="Front. Microbiol.">
        <title>High frequency of phylogenetically diverse reductive dehalogenase-homologous genes in deep subseafloor sedimentary metagenomes.</title>
        <authorList>
            <person name="Kawai M."/>
            <person name="Futagami T."/>
            <person name="Toyoda A."/>
            <person name="Takaki Y."/>
            <person name="Nishi S."/>
            <person name="Hori S."/>
            <person name="Arai W."/>
            <person name="Tsubouchi T."/>
            <person name="Morono Y."/>
            <person name="Uchiyama I."/>
            <person name="Ito T."/>
            <person name="Fujiyama A."/>
            <person name="Inagaki F."/>
            <person name="Takami H."/>
        </authorList>
    </citation>
    <scope>NUCLEOTIDE SEQUENCE</scope>
    <source>
        <strain evidence="1">Expedition CK06-06</strain>
    </source>
</reference>
<proteinExistence type="predicted"/>
<evidence type="ECO:0000313" key="1">
    <source>
        <dbReference type="EMBL" id="GAH85457.1"/>
    </source>
</evidence>
<protein>
    <submittedName>
        <fullName evidence="1">Uncharacterized protein</fullName>
    </submittedName>
</protein>
<organism evidence="1">
    <name type="scientific">marine sediment metagenome</name>
    <dbReference type="NCBI Taxonomy" id="412755"/>
    <lineage>
        <taxon>unclassified sequences</taxon>
        <taxon>metagenomes</taxon>
        <taxon>ecological metagenomes</taxon>
    </lineage>
</organism>
<comment type="caution">
    <text evidence="1">The sequence shown here is derived from an EMBL/GenBank/DDBJ whole genome shotgun (WGS) entry which is preliminary data.</text>
</comment>